<evidence type="ECO:0000256" key="1">
    <source>
        <dbReference type="SAM" id="Phobius"/>
    </source>
</evidence>
<gene>
    <name evidence="2" type="ORF">XF3B_47340</name>
</gene>
<name>A0A809YJU3_9BRAD</name>
<accession>A0A809YJU3</accession>
<sequence>MITISTNVAVGAGSIIMAAGFLLGYAIGWRQRCRYLDKTLDDVAEPEVTTLVVGDLETRFRRSQR</sequence>
<dbReference type="RefSeq" id="WP_182872609.1">
    <property type="nucleotide sequence ID" value="NZ_AP022639.1"/>
</dbReference>
<keyword evidence="1" id="KW-0472">Membrane</keyword>
<reference evidence="2" key="1">
    <citation type="submission" date="2020-05" db="EMBL/GenBank/DDBJ databases">
        <title>Complete genome sequence of Bradyrhizobium diazoefficiens XF3 isolated from soybean nodule.</title>
        <authorList>
            <person name="Noda R."/>
            <person name="Kakizaki K."/>
            <person name="Minamisawa K."/>
        </authorList>
    </citation>
    <scope>NUCLEOTIDE SEQUENCE</scope>
    <source>
        <strain evidence="2">XF3</strain>
    </source>
</reference>
<organism evidence="2">
    <name type="scientific">Bradyrhizobium diazoefficiens</name>
    <dbReference type="NCBI Taxonomy" id="1355477"/>
    <lineage>
        <taxon>Bacteria</taxon>
        <taxon>Pseudomonadati</taxon>
        <taxon>Pseudomonadota</taxon>
        <taxon>Alphaproteobacteria</taxon>
        <taxon>Hyphomicrobiales</taxon>
        <taxon>Nitrobacteraceae</taxon>
        <taxon>Bradyrhizobium</taxon>
    </lineage>
</organism>
<evidence type="ECO:0000313" key="2">
    <source>
        <dbReference type="EMBL" id="BCE39703.1"/>
    </source>
</evidence>
<protein>
    <submittedName>
        <fullName evidence="2">Uncharacterized protein</fullName>
    </submittedName>
</protein>
<dbReference type="EMBL" id="AP023093">
    <property type="protein sequence ID" value="BCE39703.1"/>
    <property type="molecule type" value="Genomic_DNA"/>
</dbReference>
<proteinExistence type="predicted"/>
<feature type="transmembrane region" description="Helical" evidence="1">
    <location>
        <begin position="6"/>
        <end position="28"/>
    </location>
</feature>
<dbReference type="AlphaFoldDB" id="A0A809YJU3"/>
<keyword evidence="1" id="KW-0812">Transmembrane</keyword>
<keyword evidence="1" id="KW-1133">Transmembrane helix</keyword>